<name>A0ABR0IWE1_9EURO</name>
<dbReference type="Proteomes" id="UP001345691">
    <property type="component" value="Unassembled WGS sequence"/>
</dbReference>
<dbReference type="PANTHER" id="PTHR35186">
    <property type="entry name" value="ANK_REP_REGION DOMAIN-CONTAINING PROTEIN"/>
    <property type="match status" value="1"/>
</dbReference>
<accession>A0ABR0IWE1</accession>
<feature type="domain" description="DUF7580" evidence="2">
    <location>
        <begin position="83"/>
        <end position="306"/>
    </location>
</feature>
<sequence>MIISAAPPSETTYHAPKRRKMPFTTAVNPSYQAVPEQVPQATSACQKIADMCSALHTDQKDDTPKGFFSVVEGAETEQRAGPHINSRTVSRRDRLMLAATLASSVLQYQGSWLKPHWRSRDVLLTRAMTENRGNIDRFYLSGHKVDPTNSSNVQRTTQDVLAATALTSNRAEGARESPILADAPSSEDESPTDTSITTRNTHRLIRCELLFPLGLTLVELSLCQSMASLRLPEDNDADRLLTDLKTAARVLDSVYSESGCRYGDVVDQCLFGLRSRKSKGMDLEDEKFQRIVYEEIVSPLLDDLKDFEGRGPIR</sequence>
<reference evidence="3 4" key="1">
    <citation type="submission" date="2023-08" db="EMBL/GenBank/DDBJ databases">
        <title>Black Yeasts Isolated from many extreme environments.</title>
        <authorList>
            <person name="Coleine C."/>
            <person name="Stajich J.E."/>
            <person name="Selbmann L."/>
        </authorList>
    </citation>
    <scope>NUCLEOTIDE SEQUENCE [LARGE SCALE GENOMIC DNA]</scope>
    <source>
        <strain evidence="3 4">CCFEE 6328</strain>
    </source>
</reference>
<dbReference type="PANTHER" id="PTHR35186:SF4">
    <property type="entry name" value="PRION-INHIBITION AND PROPAGATION HELO DOMAIN-CONTAINING PROTEIN"/>
    <property type="match status" value="1"/>
</dbReference>
<evidence type="ECO:0000313" key="4">
    <source>
        <dbReference type="Proteomes" id="UP001345691"/>
    </source>
</evidence>
<organism evidence="3 4">
    <name type="scientific">Exophiala sideris</name>
    <dbReference type="NCBI Taxonomy" id="1016849"/>
    <lineage>
        <taxon>Eukaryota</taxon>
        <taxon>Fungi</taxon>
        <taxon>Dikarya</taxon>
        <taxon>Ascomycota</taxon>
        <taxon>Pezizomycotina</taxon>
        <taxon>Eurotiomycetes</taxon>
        <taxon>Chaetothyriomycetidae</taxon>
        <taxon>Chaetothyriales</taxon>
        <taxon>Herpotrichiellaceae</taxon>
        <taxon>Exophiala</taxon>
    </lineage>
</organism>
<evidence type="ECO:0000256" key="1">
    <source>
        <dbReference type="SAM" id="MobiDB-lite"/>
    </source>
</evidence>
<dbReference type="Pfam" id="PF24476">
    <property type="entry name" value="DUF7580"/>
    <property type="match status" value="1"/>
</dbReference>
<dbReference type="EMBL" id="JAVRRF010000042">
    <property type="protein sequence ID" value="KAK5049745.1"/>
    <property type="molecule type" value="Genomic_DNA"/>
</dbReference>
<gene>
    <name evidence="3" type="ORF">LTR69_010929</name>
</gene>
<evidence type="ECO:0000313" key="3">
    <source>
        <dbReference type="EMBL" id="KAK5049745.1"/>
    </source>
</evidence>
<keyword evidence="4" id="KW-1185">Reference proteome</keyword>
<protein>
    <recommendedName>
        <fullName evidence="2">DUF7580 domain-containing protein</fullName>
    </recommendedName>
</protein>
<dbReference type="InterPro" id="IPR056002">
    <property type="entry name" value="DUF7580"/>
</dbReference>
<evidence type="ECO:0000259" key="2">
    <source>
        <dbReference type="Pfam" id="PF24476"/>
    </source>
</evidence>
<comment type="caution">
    <text evidence="3">The sequence shown here is derived from an EMBL/GenBank/DDBJ whole genome shotgun (WGS) entry which is preliminary data.</text>
</comment>
<proteinExistence type="predicted"/>
<feature type="region of interest" description="Disordered" evidence="1">
    <location>
        <begin position="168"/>
        <end position="197"/>
    </location>
</feature>